<dbReference type="InterPro" id="IPR006311">
    <property type="entry name" value="TAT_signal"/>
</dbReference>
<evidence type="ECO:0000313" key="3">
    <source>
        <dbReference type="EMBL" id="RGE47053.1"/>
    </source>
</evidence>
<dbReference type="PROSITE" id="PS51318">
    <property type="entry name" value="TAT"/>
    <property type="match status" value="1"/>
</dbReference>
<dbReference type="AlphaFoldDB" id="A0A373FSA9"/>
<dbReference type="Gene3D" id="3.40.190.10">
    <property type="entry name" value="Periplasmic binding protein-like II"/>
    <property type="match status" value="1"/>
</dbReference>
<evidence type="ECO:0000313" key="4">
    <source>
        <dbReference type="Proteomes" id="UP000261948"/>
    </source>
</evidence>
<proteinExistence type="inferred from homology"/>
<dbReference type="Gene3D" id="3.40.190.150">
    <property type="entry name" value="Bordetella uptake gene, domain 1"/>
    <property type="match status" value="1"/>
</dbReference>
<feature type="signal peptide" evidence="2">
    <location>
        <begin position="1"/>
        <end position="32"/>
    </location>
</feature>
<gene>
    <name evidence="3" type="ORF">DZC30_01250</name>
</gene>
<comment type="similarity">
    <text evidence="1">Belongs to the UPF0065 (bug) family.</text>
</comment>
<dbReference type="PANTHER" id="PTHR42928">
    <property type="entry name" value="TRICARBOXYLATE-BINDING PROTEIN"/>
    <property type="match status" value="1"/>
</dbReference>
<reference evidence="3 4" key="1">
    <citation type="submission" date="2018-08" db="EMBL/GenBank/DDBJ databases">
        <title>Comamonas testosteroni strain SWCO2.</title>
        <authorList>
            <person name="Jiang N."/>
            <person name="Zhang X.Z."/>
        </authorList>
    </citation>
    <scope>NUCLEOTIDE SEQUENCE [LARGE SCALE GENOMIC DNA]</scope>
    <source>
        <strain evidence="3 4">SWCO2</strain>
    </source>
</reference>
<comment type="caution">
    <text evidence="3">The sequence shown here is derived from an EMBL/GenBank/DDBJ whole genome shotgun (WGS) entry which is preliminary data.</text>
</comment>
<dbReference type="CDD" id="cd13579">
    <property type="entry name" value="PBP2_Bug_NagM"/>
    <property type="match status" value="1"/>
</dbReference>
<dbReference type="PIRSF" id="PIRSF017082">
    <property type="entry name" value="YflP"/>
    <property type="match status" value="1"/>
</dbReference>
<dbReference type="SUPFAM" id="SSF53850">
    <property type="entry name" value="Periplasmic binding protein-like II"/>
    <property type="match status" value="1"/>
</dbReference>
<keyword evidence="4" id="KW-1185">Reference proteome</keyword>
<evidence type="ECO:0000256" key="2">
    <source>
        <dbReference type="SAM" id="SignalP"/>
    </source>
</evidence>
<dbReference type="Pfam" id="PF03401">
    <property type="entry name" value="TctC"/>
    <property type="match status" value="1"/>
</dbReference>
<organism evidence="3 4">
    <name type="scientific">Comamonas testosteroni</name>
    <name type="common">Pseudomonas testosteroni</name>
    <dbReference type="NCBI Taxonomy" id="285"/>
    <lineage>
        <taxon>Bacteria</taxon>
        <taxon>Pseudomonadati</taxon>
        <taxon>Pseudomonadota</taxon>
        <taxon>Betaproteobacteria</taxon>
        <taxon>Burkholderiales</taxon>
        <taxon>Comamonadaceae</taxon>
        <taxon>Comamonas</taxon>
    </lineage>
</organism>
<dbReference type="OrthoDB" id="9150102at2"/>
<protein>
    <submittedName>
        <fullName evidence="3">Twin-arginine translocation pathway signal protein</fullName>
    </submittedName>
</protein>
<keyword evidence="2" id="KW-0732">Signal</keyword>
<name>A0A373FSA9_COMTE</name>
<sequence length="335" mass="34981">MTLSRRQFTQTMGSALGSSALLSAFTPLLAHAQALEQVKIFYGFPAGSAGDSVARRVGEKMAGSAYARNPGVVENRPGAGGRIALESLKSAPADGSVLAVAPFSCTSIYPHIYSRLAYDPFKDLVPVSIGAVFHHGLAVGPLVPASVKTVKDYLAWCKANPKDANYGSPAAGSTPHFIGALLGLNNGVDLKHVPYKGSVPGVTDVVGGQIASMVTPSGDFIANHKAGKLRVIATSGRQRSPFYPDVATFAEQGFADFVVEEWFGFYAPARTPAPVLSAANAAINQAIKDKTVIDSLAVVGLIAQGSTAAEMAASQKVEYERWGPLVKKIGFTAES</sequence>
<dbReference type="EMBL" id="QURR01000001">
    <property type="protein sequence ID" value="RGE47053.1"/>
    <property type="molecule type" value="Genomic_DNA"/>
</dbReference>
<dbReference type="PANTHER" id="PTHR42928:SF5">
    <property type="entry name" value="BLR1237 PROTEIN"/>
    <property type="match status" value="1"/>
</dbReference>
<accession>A0A373FSA9</accession>
<feature type="chain" id="PRO_5016894955" evidence="2">
    <location>
        <begin position="33"/>
        <end position="335"/>
    </location>
</feature>
<dbReference type="InterPro" id="IPR042100">
    <property type="entry name" value="Bug_dom1"/>
</dbReference>
<dbReference type="InterPro" id="IPR005064">
    <property type="entry name" value="BUG"/>
</dbReference>
<evidence type="ECO:0000256" key="1">
    <source>
        <dbReference type="ARBA" id="ARBA00006987"/>
    </source>
</evidence>
<dbReference type="Proteomes" id="UP000261948">
    <property type="component" value="Unassembled WGS sequence"/>
</dbReference>